<dbReference type="InterPro" id="IPR016136">
    <property type="entry name" value="DNA_helicase_N/primase_C"/>
</dbReference>
<dbReference type="Gene3D" id="1.10.860.10">
    <property type="entry name" value="DNAb Helicase, Chain A"/>
    <property type="match status" value="1"/>
</dbReference>
<keyword evidence="7" id="KW-0067">ATP-binding</keyword>
<evidence type="ECO:0000256" key="3">
    <source>
        <dbReference type="ARBA" id="ARBA00022705"/>
    </source>
</evidence>
<evidence type="ECO:0000256" key="5">
    <source>
        <dbReference type="ARBA" id="ARBA00022801"/>
    </source>
</evidence>
<accession>A0A6N3HQI2</accession>
<keyword evidence="9" id="KW-0413">Isomerase</keyword>
<dbReference type="EMBL" id="CACRUV010000057">
    <property type="protein sequence ID" value="VYU78173.1"/>
    <property type="molecule type" value="Genomic_DNA"/>
</dbReference>
<dbReference type="SUPFAM" id="SSF52540">
    <property type="entry name" value="P-loop containing nucleoside triphosphate hydrolases"/>
    <property type="match status" value="1"/>
</dbReference>
<dbReference type="GO" id="GO:0016787">
    <property type="term" value="F:hydrolase activity"/>
    <property type="evidence" value="ECO:0007669"/>
    <property type="project" value="UniProtKB-KW"/>
</dbReference>
<dbReference type="InterPro" id="IPR007694">
    <property type="entry name" value="DNA_helicase_DnaB-like_C"/>
</dbReference>
<dbReference type="GO" id="GO:0003677">
    <property type="term" value="F:DNA binding"/>
    <property type="evidence" value="ECO:0007669"/>
    <property type="project" value="UniProtKB-KW"/>
</dbReference>
<keyword evidence="6 13" id="KW-0347">Helicase</keyword>
<dbReference type="GO" id="GO:0005829">
    <property type="term" value="C:cytosol"/>
    <property type="evidence" value="ECO:0007669"/>
    <property type="project" value="TreeGrafter"/>
</dbReference>
<keyword evidence="4" id="KW-0547">Nucleotide-binding</keyword>
<evidence type="ECO:0000256" key="6">
    <source>
        <dbReference type="ARBA" id="ARBA00022806"/>
    </source>
</evidence>
<comment type="catalytic activity">
    <reaction evidence="11">
        <text>ATP + H2O = ADP + phosphate + H(+)</text>
        <dbReference type="Rhea" id="RHEA:13065"/>
        <dbReference type="ChEBI" id="CHEBI:15377"/>
        <dbReference type="ChEBI" id="CHEBI:15378"/>
        <dbReference type="ChEBI" id="CHEBI:30616"/>
        <dbReference type="ChEBI" id="CHEBI:43474"/>
        <dbReference type="ChEBI" id="CHEBI:456216"/>
        <dbReference type="EC" id="5.6.2.3"/>
    </reaction>
</comment>
<reference evidence="13" key="1">
    <citation type="submission" date="2019-11" db="EMBL/GenBank/DDBJ databases">
        <authorList>
            <person name="Feng L."/>
        </authorList>
    </citation>
    <scope>NUCLEOTIDE SEQUENCE</scope>
    <source>
        <strain evidence="13">PmerdaeLFYP103</strain>
    </source>
</reference>
<evidence type="ECO:0000256" key="4">
    <source>
        <dbReference type="ARBA" id="ARBA00022741"/>
    </source>
</evidence>
<evidence type="ECO:0000256" key="9">
    <source>
        <dbReference type="ARBA" id="ARBA00023235"/>
    </source>
</evidence>
<dbReference type="InterPro" id="IPR027417">
    <property type="entry name" value="P-loop_NTPase"/>
</dbReference>
<dbReference type="PROSITE" id="PS51199">
    <property type="entry name" value="SF4_HELICASE"/>
    <property type="match status" value="1"/>
</dbReference>
<keyword evidence="8" id="KW-0238">DNA-binding</keyword>
<evidence type="ECO:0000256" key="11">
    <source>
        <dbReference type="ARBA" id="ARBA00048954"/>
    </source>
</evidence>
<evidence type="ECO:0000256" key="10">
    <source>
        <dbReference type="ARBA" id="ARBA00044969"/>
    </source>
</evidence>
<gene>
    <name evidence="13" type="primary">dnaC_3</name>
    <name evidence="13" type="ORF">PMLFYP103_03957</name>
</gene>
<protein>
    <recommendedName>
        <fullName evidence="10">DNA 5'-3' helicase</fullName>
        <ecNumber evidence="10">5.6.2.3</ecNumber>
    </recommendedName>
</protein>
<dbReference type="Pfam" id="PF03796">
    <property type="entry name" value="DnaB_C"/>
    <property type="match status" value="1"/>
</dbReference>
<dbReference type="AlphaFoldDB" id="A0A6N3HQI2"/>
<proteinExistence type="inferred from homology"/>
<dbReference type="PANTHER" id="PTHR30153">
    <property type="entry name" value="REPLICATIVE DNA HELICASE DNAB"/>
    <property type="match status" value="1"/>
</dbReference>
<dbReference type="InterPro" id="IPR036185">
    <property type="entry name" value="DNA_heli_DnaB-like_N_sf"/>
</dbReference>
<dbReference type="InterPro" id="IPR007693">
    <property type="entry name" value="DNA_helicase_DnaB-like_N"/>
</dbReference>
<organism evidence="13">
    <name type="scientific">Parabacteroides merdae</name>
    <dbReference type="NCBI Taxonomy" id="46503"/>
    <lineage>
        <taxon>Bacteria</taxon>
        <taxon>Pseudomonadati</taxon>
        <taxon>Bacteroidota</taxon>
        <taxon>Bacteroidia</taxon>
        <taxon>Bacteroidales</taxon>
        <taxon>Tannerellaceae</taxon>
        <taxon>Parabacteroides</taxon>
    </lineage>
</organism>
<feature type="domain" description="SF4 helicase" evidence="12">
    <location>
        <begin position="179"/>
        <end position="300"/>
    </location>
</feature>
<dbReference type="Gene3D" id="3.40.50.300">
    <property type="entry name" value="P-loop containing nucleotide triphosphate hydrolases"/>
    <property type="match status" value="1"/>
</dbReference>
<evidence type="ECO:0000259" key="12">
    <source>
        <dbReference type="PROSITE" id="PS51199"/>
    </source>
</evidence>
<dbReference type="Pfam" id="PF00772">
    <property type="entry name" value="DnaB"/>
    <property type="match status" value="1"/>
</dbReference>
<dbReference type="EC" id="5.6.2.3" evidence="10"/>
<dbReference type="GO" id="GO:1990077">
    <property type="term" value="C:primosome complex"/>
    <property type="evidence" value="ECO:0007669"/>
    <property type="project" value="UniProtKB-KW"/>
</dbReference>
<dbReference type="GO" id="GO:0006269">
    <property type="term" value="P:DNA replication, synthesis of primer"/>
    <property type="evidence" value="ECO:0007669"/>
    <property type="project" value="UniProtKB-KW"/>
</dbReference>
<dbReference type="SUPFAM" id="SSF48024">
    <property type="entry name" value="N-terminal domain of DnaB helicase"/>
    <property type="match status" value="1"/>
</dbReference>
<keyword evidence="5 13" id="KW-0378">Hydrolase</keyword>
<name>A0A6N3HQI2_9BACT</name>
<keyword evidence="3" id="KW-0235">DNA replication</keyword>
<dbReference type="GO" id="GO:0043139">
    <property type="term" value="F:5'-3' DNA helicase activity"/>
    <property type="evidence" value="ECO:0007669"/>
    <property type="project" value="UniProtKB-EC"/>
</dbReference>
<comment type="similarity">
    <text evidence="1">Belongs to the helicase family. DnaB subfamily.</text>
</comment>
<evidence type="ECO:0000256" key="2">
    <source>
        <dbReference type="ARBA" id="ARBA00022515"/>
    </source>
</evidence>
<sequence>MGLNAVQSYPAERVLVAALLGRPASFHELGGRVTEEMFTEPGLRLVFRAFAELASRGERIDMATVEAEMFRLDHRLYGELNGVSFLSAMLQAVRNDSHIHEYVRLVQREWMLRGCVASLNKRGLEAQQPDVDVMKLLAGVTDDMDGLREHASGGVDVRMAAEVAREVLARSFRNQEAREKGEHIQVRTGFDELDDLTGGLYRGELAVLSGRPSMGKTAVALHMALQAARAGRNTLYFSIEMSEEEVTERILSMLSGVEAGKIRFKGTNREERALLEKAAAELAGLPLRIVYCGLSRPEIG</sequence>
<dbReference type="PANTHER" id="PTHR30153:SF2">
    <property type="entry name" value="REPLICATIVE DNA HELICASE"/>
    <property type="match status" value="1"/>
</dbReference>
<dbReference type="GO" id="GO:0005524">
    <property type="term" value="F:ATP binding"/>
    <property type="evidence" value="ECO:0007669"/>
    <property type="project" value="UniProtKB-KW"/>
</dbReference>
<evidence type="ECO:0000256" key="1">
    <source>
        <dbReference type="ARBA" id="ARBA00008428"/>
    </source>
</evidence>
<evidence type="ECO:0000256" key="8">
    <source>
        <dbReference type="ARBA" id="ARBA00023125"/>
    </source>
</evidence>
<evidence type="ECO:0000313" key="13">
    <source>
        <dbReference type="EMBL" id="VYU78173.1"/>
    </source>
</evidence>
<keyword evidence="2" id="KW-0639">Primosome</keyword>
<evidence type="ECO:0000256" key="7">
    <source>
        <dbReference type="ARBA" id="ARBA00022840"/>
    </source>
</evidence>